<evidence type="ECO:0000256" key="2">
    <source>
        <dbReference type="ARBA" id="ARBA00003924"/>
    </source>
</evidence>
<keyword evidence="7 9" id="KW-0057">Aromatic amino acid biosynthesis</keyword>
<evidence type="ECO:0000313" key="10">
    <source>
        <dbReference type="EMBL" id="GLK75608.1"/>
    </source>
</evidence>
<feature type="binding site" evidence="9">
    <location>
        <position position="107"/>
    </location>
    <ligand>
        <name>substrate</name>
    </ligand>
</feature>
<dbReference type="Pfam" id="PF01220">
    <property type="entry name" value="DHquinase_II"/>
    <property type="match status" value="1"/>
</dbReference>
<dbReference type="GO" id="GO:0019631">
    <property type="term" value="P:quinate catabolic process"/>
    <property type="evidence" value="ECO:0007669"/>
    <property type="project" value="TreeGrafter"/>
</dbReference>
<dbReference type="GO" id="GO:0009073">
    <property type="term" value="P:aromatic amino acid family biosynthetic process"/>
    <property type="evidence" value="ECO:0007669"/>
    <property type="project" value="UniProtKB-KW"/>
</dbReference>
<feature type="site" description="Transition state stabilizer" evidence="9">
    <location>
        <position position="51"/>
    </location>
</feature>
<dbReference type="EC" id="4.2.1.10" evidence="6 9"/>
<comment type="subunit">
    <text evidence="5 9">Homododecamer.</text>
</comment>
<comment type="caution">
    <text evidence="10">The sequence shown here is derived from an EMBL/GenBank/DDBJ whole genome shotgun (WGS) entry which is preliminary data.</text>
</comment>
<name>A0A9W6JHH0_9HYPH</name>
<gene>
    <name evidence="9" type="primary">aroQ</name>
    <name evidence="10" type="ORF">GCM10008171_08620</name>
</gene>
<reference evidence="10" key="2">
    <citation type="submission" date="2023-01" db="EMBL/GenBank/DDBJ databases">
        <authorList>
            <person name="Sun Q."/>
            <person name="Evtushenko L."/>
        </authorList>
    </citation>
    <scope>NUCLEOTIDE SEQUENCE</scope>
    <source>
        <strain evidence="10">VKM B-2555</strain>
    </source>
</reference>
<dbReference type="PANTHER" id="PTHR21272">
    <property type="entry name" value="CATABOLIC 3-DEHYDROQUINASE"/>
    <property type="match status" value="1"/>
</dbReference>
<evidence type="ECO:0000256" key="4">
    <source>
        <dbReference type="ARBA" id="ARBA00011037"/>
    </source>
</evidence>
<keyword evidence="11" id="KW-1185">Reference proteome</keyword>
<feature type="binding site" evidence="9">
    <location>
        <position position="113"/>
    </location>
    <ligand>
        <name>substrate</name>
    </ligand>
</feature>
<evidence type="ECO:0000313" key="11">
    <source>
        <dbReference type="Proteomes" id="UP001143364"/>
    </source>
</evidence>
<accession>A0A9W6JHH0</accession>
<dbReference type="NCBIfam" id="NF003807">
    <property type="entry name" value="PRK05395.1-4"/>
    <property type="match status" value="1"/>
</dbReference>
<dbReference type="PROSITE" id="PS01029">
    <property type="entry name" value="DEHYDROQUINASE_II"/>
    <property type="match status" value="1"/>
</dbReference>
<comment type="function">
    <text evidence="2 9">Catalyzes a trans-dehydration via an enolate intermediate.</text>
</comment>
<dbReference type="NCBIfam" id="TIGR01088">
    <property type="entry name" value="aroQ"/>
    <property type="match status" value="1"/>
</dbReference>
<dbReference type="NCBIfam" id="NF003805">
    <property type="entry name" value="PRK05395.1-2"/>
    <property type="match status" value="1"/>
</dbReference>
<dbReference type="AlphaFoldDB" id="A0A9W6JHH0"/>
<evidence type="ECO:0000256" key="7">
    <source>
        <dbReference type="ARBA" id="ARBA00023141"/>
    </source>
</evidence>
<comment type="pathway">
    <text evidence="3 9">Metabolic intermediate biosynthesis; chorismate biosynthesis; chorismate from D-erythrose 4-phosphate and phosphoenolpyruvate: step 3/7.</text>
</comment>
<dbReference type="InterPro" id="IPR018509">
    <property type="entry name" value="DHquinase_II_CS"/>
</dbReference>
<evidence type="ECO:0000256" key="3">
    <source>
        <dbReference type="ARBA" id="ARBA00004902"/>
    </source>
</evidence>
<keyword evidence="8 9" id="KW-0456">Lyase</keyword>
<evidence type="ECO:0000256" key="8">
    <source>
        <dbReference type="ARBA" id="ARBA00023239"/>
    </source>
</evidence>
<dbReference type="HAMAP" id="MF_00169">
    <property type="entry name" value="AroQ"/>
    <property type="match status" value="1"/>
</dbReference>
<comment type="similarity">
    <text evidence="4 9">Belongs to the type-II 3-dehydroquinase family.</text>
</comment>
<dbReference type="EMBL" id="BSFK01000005">
    <property type="protein sequence ID" value="GLK75608.1"/>
    <property type="molecule type" value="Genomic_DNA"/>
</dbReference>
<dbReference type="CDD" id="cd00466">
    <property type="entry name" value="DHQase_II"/>
    <property type="match status" value="1"/>
</dbReference>
<keyword evidence="9" id="KW-0028">Amino-acid biosynthesis</keyword>
<comment type="catalytic activity">
    <reaction evidence="1 9">
        <text>3-dehydroquinate = 3-dehydroshikimate + H2O</text>
        <dbReference type="Rhea" id="RHEA:21096"/>
        <dbReference type="ChEBI" id="CHEBI:15377"/>
        <dbReference type="ChEBI" id="CHEBI:16630"/>
        <dbReference type="ChEBI" id="CHEBI:32364"/>
        <dbReference type="EC" id="4.2.1.10"/>
    </reaction>
</comment>
<feature type="binding site" evidence="9">
    <location>
        <begin position="134"/>
        <end position="135"/>
    </location>
    <ligand>
        <name>substrate</name>
    </ligand>
</feature>
<sequence length="188" mass="19923">MGSGAALPIRTARRERPDRRAALLIDPRNGSLLTPVVFVLNGPNLNLLGLREPAIYGAGTLADLEELCRASGSRLGLTVDVRQSNHEGDLVDWIQEARTAAQGIVLNAGALTHTSVAIHDALRAVGVPAIEVHLSNVHARESFRHHSYVSPVAAGVIVGLGPDGYDFALQALARRIARPDPSSEPITA</sequence>
<protein>
    <recommendedName>
        <fullName evidence="6 9">3-dehydroquinate dehydratase</fullName>
        <shortName evidence="9">3-dehydroquinase</shortName>
        <ecNumber evidence="6 9">4.2.1.10</ecNumber>
    </recommendedName>
    <alternativeName>
        <fullName evidence="9">Type II DHQase</fullName>
    </alternativeName>
</protein>
<dbReference type="GO" id="GO:0009423">
    <property type="term" value="P:chorismate biosynthetic process"/>
    <property type="evidence" value="ECO:0007669"/>
    <property type="project" value="UniProtKB-UniRule"/>
</dbReference>
<dbReference type="Proteomes" id="UP001143364">
    <property type="component" value="Unassembled WGS sequence"/>
</dbReference>
<evidence type="ECO:0000256" key="9">
    <source>
        <dbReference type="HAMAP-Rule" id="MF_00169"/>
    </source>
</evidence>
<reference evidence="10" key="1">
    <citation type="journal article" date="2014" name="Int. J. Syst. Evol. Microbiol.">
        <title>Complete genome sequence of Corynebacterium casei LMG S-19264T (=DSM 44701T), isolated from a smear-ripened cheese.</title>
        <authorList>
            <consortium name="US DOE Joint Genome Institute (JGI-PGF)"/>
            <person name="Walter F."/>
            <person name="Albersmeier A."/>
            <person name="Kalinowski J."/>
            <person name="Ruckert C."/>
        </authorList>
    </citation>
    <scope>NUCLEOTIDE SEQUENCE</scope>
    <source>
        <strain evidence="10">VKM B-2555</strain>
    </source>
</reference>
<dbReference type="NCBIfam" id="NF003806">
    <property type="entry name" value="PRK05395.1-3"/>
    <property type="match status" value="1"/>
</dbReference>
<dbReference type="GO" id="GO:0003855">
    <property type="term" value="F:3-dehydroquinate dehydratase activity"/>
    <property type="evidence" value="ECO:0007669"/>
    <property type="project" value="UniProtKB-UniRule"/>
</dbReference>
<evidence type="ECO:0000256" key="6">
    <source>
        <dbReference type="ARBA" id="ARBA00012060"/>
    </source>
</evidence>
<evidence type="ECO:0000256" key="1">
    <source>
        <dbReference type="ARBA" id="ARBA00001864"/>
    </source>
</evidence>
<dbReference type="PANTHER" id="PTHR21272:SF3">
    <property type="entry name" value="CATABOLIC 3-DEHYDROQUINASE"/>
    <property type="match status" value="1"/>
</dbReference>
<proteinExistence type="inferred from homology"/>
<dbReference type="GO" id="GO:0008652">
    <property type="term" value="P:amino acid biosynthetic process"/>
    <property type="evidence" value="ECO:0007669"/>
    <property type="project" value="UniProtKB-KW"/>
</dbReference>
<feature type="active site" description="Proton donor" evidence="9">
    <location>
        <position position="133"/>
    </location>
</feature>
<dbReference type="Gene3D" id="3.40.50.9100">
    <property type="entry name" value="Dehydroquinase, class II"/>
    <property type="match status" value="1"/>
</dbReference>
<feature type="active site" description="Proton acceptor" evidence="9">
    <location>
        <position position="56"/>
    </location>
</feature>
<dbReference type="SUPFAM" id="SSF52304">
    <property type="entry name" value="Type II 3-dehydroquinate dehydratase"/>
    <property type="match status" value="1"/>
</dbReference>
<dbReference type="InterPro" id="IPR001874">
    <property type="entry name" value="DHquinase_II"/>
</dbReference>
<dbReference type="InterPro" id="IPR036441">
    <property type="entry name" value="DHquinase_II_sf"/>
</dbReference>
<feature type="binding site" evidence="9">
    <location>
        <position position="120"/>
    </location>
    <ligand>
        <name>substrate</name>
    </ligand>
</feature>
<feature type="binding site" evidence="9">
    <location>
        <position position="144"/>
    </location>
    <ligand>
        <name>substrate</name>
    </ligand>
</feature>
<organism evidence="10 11">
    <name type="scientific">Methylopila jiangsuensis</name>
    <dbReference type="NCBI Taxonomy" id="586230"/>
    <lineage>
        <taxon>Bacteria</taxon>
        <taxon>Pseudomonadati</taxon>
        <taxon>Pseudomonadota</taxon>
        <taxon>Alphaproteobacteria</taxon>
        <taxon>Hyphomicrobiales</taxon>
        <taxon>Methylopilaceae</taxon>
        <taxon>Methylopila</taxon>
    </lineage>
</organism>
<evidence type="ECO:0000256" key="5">
    <source>
        <dbReference type="ARBA" id="ARBA00011193"/>
    </source>
</evidence>